<keyword evidence="5" id="KW-1185">Reference proteome</keyword>
<feature type="non-terminal residue" evidence="4">
    <location>
        <position position="1"/>
    </location>
</feature>
<feature type="domain" description="Peptidase M1 membrane alanine aminopeptidase" evidence="2">
    <location>
        <begin position="26"/>
        <end position="107"/>
    </location>
</feature>
<dbReference type="InterPro" id="IPR024571">
    <property type="entry name" value="ERAP1-like_C_dom"/>
</dbReference>
<dbReference type="GO" id="GO:0008270">
    <property type="term" value="F:zinc ion binding"/>
    <property type="evidence" value="ECO:0007669"/>
    <property type="project" value="InterPro"/>
</dbReference>
<sequence length="573" mass="66256">NYTRFQVYMDALDFDCSPDHCKPMLSDTPPILGKIPYFKGSAILNLLSNVMSPETLQKGLRRYIKKNVNGVSNAEDLWASLTEVCAEDGVKDWDGKNLDVSVLMKEWSYGTSFPILKASATRQGQVTYELDACLGNISDWKIPVFRGDGKSEKLLWFTGKNGTSPEFFPYLPLYAIDNVRASSFLRMQYDDLCWADMLQNLKTAAKDYETQGQLLSDALFFARKGVYKWPKFLDLVHAINWEPSLTQWRVAFSFMDTFYHKFRYHFEFDMIKKFMMALTRKVDRQIGLLDQTKWEIQLSTGSAATGPHVSDRPRIVPRAGQLRFPKLRRTMRSFSSWYCQMCRVGGRAFHRPGFKRISGLVIEFSVPPDYRQSMYCYGLRQNPKSIEVVESMWKYFAEEAIYFNRDGEKLLHAMSCINDTSKLNGYINSALSGDLPETIIQYIGDNEVTGQLLFDHLNKNLKKVLRVDAEIAFTRRIIMSSPTEAMPAMIQCTDIVIWGNVNFDNYVDAMTRDWSTDGHLEKLMHFKYNPLFKVLNEEQKKTWDKAIRKVVTNRKWLAENAASIVDWIDAHYI</sequence>
<dbReference type="InterPro" id="IPR050344">
    <property type="entry name" value="Peptidase_M1_aminopeptidases"/>
</dbReference>
<dbReference type="GO" id="GO:0016020">
    <property type="term" value="C:membrane"/>
    <property type="evidence" value="ECO:0007669"/>
    <property type="project" value="TreeGrafter"/>
</dbReference>
<dbReference type="Gene3D" id="1.10.390.10">
    <property type="entry name" value="Neutral Protease Domain 2"/>
    <property type="match status" value="1"/>
</dbReference>
<evidence type="ECO:0000259" key="2">
    <source>
        <dbReference type="Pfam" id="PF01433"/>
    </source>
</evidence>
<dbReference type="OrthoDB" id="5811161at2759"/>
<dbReference type="GO" id="GO:0070006">
    <property type="term" value="F:metalloaminopeptidase activity"/>
    <property type="evidence" value="ECO:0007669"/>
    <property type="project" value="TreeGrafter"/>
</dbReference>
<accession>A0A0C2G5G0</accession>
<name>A0A0C2G5G0_9BILA</name>
<organism evidence="4 5">
    <name type="scientific">Ancylostoma duodenale</name>
    <dbReference type="NCBI Taxonomy" id="51022"/>
    <lineage>
        <taxon>Eukaryota</taxon>
        <taxon>Metazoa</taxon>
        <taxon>Ecdysozoa</taxon>
        <taxon>Nematoda</taxon>
        <taxon>Chromadorea</taxon>
        <taxon>Rhabditida</taxon>
        <taxon>Rhabditina</taxon>
        <taxon>Rhabditomorpha</taxon>
        <taxon>Strongyloidea</taxon>
        <taxon>Ancylostomatidae</taxon>
        <taxon>Ancylostomatinae</taxon>
        <taxon>Ancylostoma</taxon>
    </lineage>
</organism>
<feature type="domain" description="ERAP1-like C-terminal" evidence="3">
    <location>
        <begin position="178"/>
        <end position="526"/>
    </location>
</feature>
<evidence type="ECO:0000256" key="1">
    <source>
        <dbReference type="ARBA" id="ARBA00010136"/>
    </source>
</evidence>
<dbReference type="GO" id="GO:0042277">
    <property type="term" value="F:peptide binding"/>
    <property type="evidence" value="ECO:0007669"/>
    <property type="project" value="TreeGrafter"/>
</dbReference>
<dbReference type="GO" id="GO:0043171">
    <property type="term" value="P:peptide catabolic process"/>
    <property type="evidence" value="ECO:0007669"/>
    <property type="project" value="TreeGrafter"/>
</dbReference>
<dbReference type="PANTHER" id="PTHR11533">
    <property type="entry name" value="PROTEASE M1 ZINC METALLOPROTEASE"/>
    <property type="match status" value="1"/>
</dbReference>
<dbReference type="InterPro" id="IPR014782">
    <property type="entry name" value="Peptidase_M1_dom"/>
</dbReference>
<dbReference type="PANTHER" id="PTHR11533:SF293">
    <property type="entry name" value="AMINOPEPTIDASE-2-RELATED"/>
    <property type="match status" value="1"/>
</dbReference>
<dbReference type="Proteomes" id="UP000054047">
    <property type="component" value="Unassembled WGS sequence"/>
</dbReference>
<dbReference type="EMBL" id="KN736071">
    <property type="protein sequence ID" value="KIH56220.1"/>
    <property type="molecule type" value="Genomic_DNA"/>
</dbReference>
<dbReference type="Pfam" id="PF01433">
    <property type="entry name" value="Peptidase_M1"/>
    <property type="match status" value="1"/>
</dbReference>
<protein>
    <recommendedName>
        <fullName evidence="6">Peptidase family M1</fullName>
    </recommendedName>
</protein>
<gene>
    <name evidence="4" type="ORF">ANCDUO_13601</name>
</gene>
<evidence type="ECO:0000259" key="3">
    <source>
        <dbReference type="Pfam" id="PF11838"/>
    </source>
</evidence>
<dbReference type="GO" id="GO:0005737">
    <property type="term" value="C:cytoplasm"/>
    <property type="evidence" value="ECO:0007669"/>
    <property type="project" value="TreeGrafter"/>
</dbReference>
<dbReference type="InterPro" id="IPR027268">
    <property type="entry name" value="Peptidase_M4/M1_CTD_sf"/>
</dbReference>
<dbReference type="SUPFAM" id="SSF55486">
    <property type="entry name" value="Metalloproteases ('zincins'), catalytic domain"/>
    <property type="match status" value="1"/>
</dbReference>
<dbReference type="AlphaFoldDB" id="A0A0C2G5G0"/>
<evidence type="ECO:0008006" key="6">
    <source>
        <dbReference type="Google" id="ProtNLM"/>
    </source>
</evidence>
<comment type="similarity">
    <text evidence="1">Belongs to the peptidase M1 family.</text>
</comment>
<evidence type="ECO:0000313" key="4">
    <source>
        <dbReference type="EMBL" id="KIH56220.1"/>
    </source>
</evidence>
<reference evidence="4 5" key="1">
    <citation type="submission" date="2013-12" db="EMBL/GenBank/DDBJ databases">
        <title>Draft genome of the parsitic nematode Ancylostoma duodenale.</title>
        <authorList>
            <person name="Mitreva M."/>
        </authorList>
    </citation>
    <scope>NUCLEOTIDE SEQUENCE [LARGE SCALE GENOMIC DNA]</scope>
    <source>
        <strain evidence="4 5">Zhejiang</strain>
    </source>
</reference>
<proteinExistence type="inferred from homology"/>
<dbReference type="Pfam" id="PF11838">
    <property type="entry name" value="ERAP1_C"/>
    <property type="match status" value="1"/>
</dbReference>
<dbReference type="GO" id="GO:0006508">
    <property type="term" value="P:proteolysis"/>
    <property type="evidence" value="ECO:0007669"/>
    <property type="project" value="TreeGrafter"/>
</dbReference>
<evidence type="ECO:0000313" key="5">
    <source>
        <dbReference type="Proteomes" id="UP000054047"/>
    </source>
</evidence>
<dbReference type="GO" id="GO:0005615">
    <property type="term" value="C:extracellular space"/>
    <property type="evidence" value="ECO:0007669"/>
    <property type="project" value="TreeGrafter"/>
</dbReference>
<dbReference type="Gene3D" id="1.25.50.20">
    <property type="match status" value="1"/>
</dbReference>